<dbReference type="AlphaFoldDB" id="A0A402B6C1"/>
<keyword evidence="1" id="KW-1133">Transmembrane helix</keyword>
<accession>A0A402B6C1</accession>
<dbReference type="EMBL" id="BIFT01000001">
    <property type="protein sequence ID" value="GCE26892.1"/>
    <property type="molecule type" value="Genomic_DNA"/>
</dbReference>
<gene>
    <name evidence="2" type="ORF">KDA_23760</name>
</gene>
<sequence>MVEPDIETLKRQATLAYGFWFAAIIEYVIFGHASSEPSINNGLIVICIVMALIGGVRMVRKNSRIRDHKRKVNVTLSDILITLLLLALVYLIPNFLGLVKAGIILVIAAIYIRQYLRSLEKLRL</sequence>
<feature type="transmembrane region" description="Helical" evidence="1">
    <location>
        <begin position="12"/>
        <end position="30"/>
    </location>
</feature>
<feature type="transmembrane region" description="Helical" evidence="1">
    <location>
        <begin position="42"/>
        <end position="60"/>
    </location>
</feature>
<proteinExistence type="predicted"/>
<comment type="caution">
    <text evidence="2">The sequence shown here is derived from an EMBL/GenBank/DDBJ whole genome shotgun (WGS) entry which is preliminary data.</text>
</comment>
<keyword evidence="1" id="KW-0472">Membrane</keyword>
<evidence type="ECO:0000313" key="2">
    <source>
        <dbReference type="EMBL" id="GCE26892.1"/>
    </source>
</evidence>
<name>A0A402B6C1_9CHLR</name>
<evidence type="ECO:0000313" key="3">
    <source>
        <dbReference type="Proteomes" id="UP000287171"/>
    </source>
</evidence>
<feature type="transmembrane region" description="Helical" evidence="1">
    <location>
        <begin position="72"/>
        <end position="92"/>
    </location>
</feature>
<organism evidence="2 3">
    <name type="scientific">Dictyobacter alpinus</name>
    <dbReference type="NCBI Taxonomy" id="2014873"/>
    <lineage>
        <taxon>Bacteria</taxon>
        <taxon>Bacillati</taxon>
        <taxon>Chloroflexota</taxon>
        <taxon>Ktedonobacteria</taxon>
        <taxon>Ktedonobacterales</taxon>
        <taxon>Dictyobacteraceae</taxon>
        <taxon>Dictyobacter</taxon>
    </lineage>
</organism>
<evidence type="ECO:0000256" key="1">
    <source>
        <dbReference type="SAM" id="Phobius"/>
    </source>
</evidence>
<feature type="transmembrane region" description="Helical" evidence="1">
    <location>
        <begin position="98"/>
        <end position="116"/>
    </location>
</feature>
<keyword evidence="1" id="KW-0812">Transmembrane</keyword>
<dbReference type="Proteomes" id="UP000287171">
    <property type="component" value="Unassembled WGS sequence"/>
</dbReference>
<protein>
    <submittedName>
        <fullName evidence="2">Uncharacterized protein</fullName>
    </submittedName>
</protein>
<dbReference type="RefSeq" id="WP_126627302.1">
    <property type="nucleotide sequence ID" value="NZ_BIFT01000001.1"/>
</dbReference>
<reference evidence="3" key="1">
    <citation type="submission" date="2018-12" db="EMBL/GenBank/DDBJ databases">
        <title>Tengunoibacter tsumagoiensis gen. nov., sp. nov., Dictyobacter kobayashii sp. nov., D. alpinus sp. nov., and D. joshuensis sp. nov. and description of Dictyobacteraceae fam. nov. within the order Ktedonobacterales isolated from Tengu-no-mugimeshi.</title>
        <authorList>
            <person name="Wang C.M."/>
            <person name="Zheng Y."/>
            <person name="Sakai Y."/>
            <person name="Toyoda A."/>
            <person name="Minakuchi Y."/>
            <person name="Abe K."/>
            <person name="Yokota A."/>
            <person name="Yabe S."/>
        </authorList>
    </citation>
    <scope>NUCLEOTIDE SEQUENCE [LARGE SCALE GENOMIC DNA]</scope>
    <source>
        <strain evidence="3">Uno16</strain>
    </source>
</reference>
<keyword evidence="3" id="KW-1185">Reference proteome</keyword>